<dbReference type="EMBL" id="CAJMWS010000010">
    <property type="protein sequence ID" value="CAE6336393.1"/>
    <property type="molecule type" value="Genomic_DNA"/>
</dbReference>
<dbReference type="Gene3D" id="3.80.10.10">
    <property type="entry name" value="Ribonuclease Inhibitor"/>
    <property type="match status" value="1"/>
</dbReference>
<dbReference type="Proteomes" id="UP000663846">
    <property type="component" value="Unassembled WGS sequence"/>
</dbReference>
<name>A0A8H2W6V8_9AGAM</name>
<proteinExistence type="predicted"/>
<protein>
    <recommendedName>
        <fullName evidence="1">F-box domain-containing protein</fullName>
    </recommendedName>
</protein>
<dbReference type="SUPFAM" id="SSF81383">
    <property type="entry name" value="F-box domain"/>
    <property type="match status" value="1"/>
</dbReference>
<dbReference type="InterPro" id="IPR001810">
    <property type="entry name" value="F-box_dom"/>
</dbReference>
<organism evidence="2 3">
    <name type="scientific">Rhizoctonia solani</name>
    <dbReference type="NCBI Taxonomy" id="456999"/>
    <lineage>
        <taxon>Eukaryota</taxon>
        <taxon>Fungi</taxon>
        <taxon>Dikarya</taxon>
        <taxon>Basidiomycota</taxon>
        <taxon>Agaricomycotina</taxon>
        <taxon>Agaricomycetes</taxon>
        <taxon>Cantharellales</taxon>
        <taxon>Ceratobasidiaceae</taxon>
        <taxon>Rhizoctonia</taxon>
    </lineage>
</organism>
<evidence type="ECO:0000259" key="1">
    <source>
        <dbReference type="Pfam" id="PF12937"/>
    </source>
</evidence>
<dbReference type="Pfam" id="PF12937">
    <property type="entry name" value="F-box-like"/>
    <property type="match status" value="1"/>
</dbReference>
<dbReference type="AlphaFoldDB" id="A0A8H2W6V8"/>
<sequence>MFRRHLVLQSTDILPTVFAHLDQGDLARALRVCRLWNQWSDILWSSLPALTPMLHLLFPFLFTDTDDKYVRGVPLYQMDRQRLSRLNQTIRHLDASFSSSKSLFEGYNPDIPRLLLDLCEPDTSLFPRLLSLNTECRSDAEVLGVLSLLTPSLRSLDIVVHQSATDYMHELLEGVENNLPNLEHLSISYRQVPLPVSGGSEAEGGLAPREMDPYLYLPMQSLSFPRSLKTLSVPSACASADALFNFSCLPNLESLAFTGSWEADVHEGEWSELQTSFFPALRRFSVSDCSVQTVSALLAIVPGTAPLSEVDITLSRANSGLSELYTTLARFHNSIQGISVNHAGPDSSLIEVKEISEALATCSKLMKLTLDAPIELSDGEFGELTCRLPRVCVVRVGKHSRP</sequence>
<accession>A0A8H2W6V8</accession>
<evidence type="ECO:0000313" key="3">
    <source>
        <dbReference type="Proteomes" id="UP000663846"/>
    </source>
</evidence>
<dbReference type="SUPFAM" id="SSF52047">
    <property type="entry name" value="RNI-like"/>
    <property type="match status" value="1"/>
</dbReference>
<comment type="caution">
    <text evidence="2">The sequence shown here is derived from an EMBL/GenBank/DDBJ whole genome shotgun (WGS) entry which is preliminary data.</text>
</comment>
<reference evidence="2" key="1">
    <citation type="submission" date="2021-01" db="EMBL/GenBank/DDBJ databases">
        <authorList>
            <person name="Kaushik A."/>
        </authorList>
    </citation>
    <scope>NUCLEOTIDE SEQUENCE</scope>
    <source>
        <strain evidence="2">AG1-1C</strain>
    </source>
</reference>
<dbReference type="InterPro" id="IPR032675">
    <property type="entry name" value="LRR_dom_sf"/>
</dbReference>
<evidence type="ECO:0000313" key="2">
    <source>
        <dbReference type="EMBL" id="CAE6336393.1"/>
    </source>
</evidence>
<feature type="domain" description="F-box" evidence="1">
    <location>
        <begin position="12"/>
        <end position="46"/>
    </location>
</feature>
<gene>
    <name evidence="2" type="ORF">RDB_LOCUS788</name>
</gene>
<dbReference type="InterPro" id="IPR036047">
    <property type="entry name" value="F-box-like_dom_sf"/>
</dbReference>